<dbReference type="SUPFAM" id="SSF52283">
    <property type="entry name" value="Formate/glycerate dehydrogenase catalytic domain-like"/>
    <property type="match status" value="1"/>
</dbReference>
<dbReference type="PANTHER" id="PTHR42795">
    <property type="entry name" value="ALANINE DEHYDROGENASE"/>
    <property type="match status" value="1"/>
</dbReference>
<dbReference type="GO" id="GO:0000286">
    <property type="term" value="F:alanine dehydrogenase activity"/>
    <property type="evidence" value="ECO:0007669"/>
    <property type="project" value="UniProtKB-EC"/>
</dbReference>
<comment type="similarity">
    <text evidence="1">Belongs to the AlaDH/PNT family.</text>
</comment>
<feature type="domain" description="Alanine dehydrogenase/pyridine nucleotide transhydrogenase N-terminal" evidence="6">
    <location>
        <begin position="4"/>
        <end position="137"/>
    </location>
</feature>
<sequence>MIVGIPAEIKNEEYRVACTPVGARELTAHGHTVLIQTGAGLGSSIPDEDYVAVGAQIVPTAADVFARADLVLKVKEPQAVEIGMLRADTTLFTYLHLAAYPEQADGLVASGATCIAYETVELTNGSLPLLAPMSEIAGRMAAQAGAYNLERPKGGRGVLMGGVPGVAPARVVVIGGGSAGTNAALVAAGMGADVTILDINVARLRQIDDIHRGRMKTIRSSIAAIDDYVSQADLVIGAVLVPGARAPVVVTEDNIKAMKPRSVIVDISIDQGGCIATARETSHTEPTYVLHDVVHYAVGNIPGAVPNTATYALTNVTMPYAVALADGLAQATTRFPELIPGINVADNKITNETVARSLGVSFVDPREVLNLG</sequence>
<evidence type="ECO:0000256" key="4">
    <source>
        <dbReference type="ARBA" id="ARBA00023027"/>
    </source>
</evidence>
<dbReference type="EMBL" id="UOEK01000393">
    <property type="protein sequence ID" value="VAW07277.1"/>
    <property type="molecule type" value="Genomic_DNA"/>
</dbReference>
<dbReference type="SMART" id="SM01002">
    <property type="entry name" value="AlaDh_PNT_C"/>
    <property type="match status" value="1"/>
</dbReference>
<proteinExistence type="inferred from homology"/>
<dbReference type="InterPro" id="IPR007886">
    <property type="entry name" value="AlaDH/PNT_N"/>
</dbReference>
<evidence type="ECO:0000313" key="7">
    <source>
        <dbReference type="EMBL" id="VAW07277.1"/>
    </source>
</evidence>
<dbReference type="GO" id="GO:0005886">
    <property type="term" value="C:plasma membrane"/>
    <property type="evidence" value="ECO:0007669"/>
    <property type="project" value="TreeGrafter"/>
</dbReference>
<dbReference type="FunFam" id="3.40.50.720:FF:000049">
    <property type="entry name" value="Alanine dehydrogenase"/>
    <property type="match status" value="1"/>
</dbReference>
<dbReference type="Gene3D" id="3.40.50.720">
    <property type="entry name" value="NAD(P)-binding Rossmann-like Domain"/>
    <property type="match status" value="2"/>
</dbReference>
<dbReference type="NCBIfam" id="TIGR00518">
    <property type="entry name" value="alaDH"/>
    <property type="match status" value="1"/>
</dbReference>
<dbReference type="GO" id="GO:0042853">
    <property type="term" value="P:L-alanine catabolic process"/>
    <property type="evidence" value="ECO:0007669"/>
    <property type="project" value="InterPro"/>
</dbReference>
<dbReference type="PIRSF" id="PIRSF000183">
    <property type="entry name" value="Alanine_dh"/>
    <property type="match status" value="1"/>
</dbReference>
<dbReference type="InterPro" id="IPR008141">
    <property type="entry name" value="Ala_DH"/>
</dbReference>
<dbReference type="InterPro" id="IPR007698">
    <property type="entry name" value="AlaDH/PNT_NAD(H)-bd"/>
</dbReference>
<organism evidence="7">
    <name type="scientific">hydrothermal vent metagenome</name>
    <dbReference type="NCBI Taxonomy" id="652676"/>
    <lineage>
        <taxon>unclassified sequences</taxon>
        <taxon>metagenomes</taxon>
        <taxon>ecological metagenomes</taxon>
    </lineage>
</organism>
<gene>
    <name evidence="7" type="ORF">MNBD_ACTINO02-2694</name>
</gene>
<dbReference type="InterPro" id="IPR008143">
    <property type="entry name" value="Ala_DH/PNT_CS2"/>
</dbReference>
<dbReference type="PROSITE" id="PS00837">
    <property type="entry name" value="ALADH_PNT_2"/>
    <property type="match status" value="1"/>
</dbReference>
<dbReference type="AlphaFoldDB" id="A0A3B0T1M4"/>
<dbReference type="InterPro" id="IPR036291">
    <property type="entry name" value="NAD(P)-bd_dom_sf"/>
</dbReference>
<dbReference type="CDD" id="cd05305">
    <property type="entry name" value="L-AlaDH"/>
    <property type="match status" value="1"/>
</dbReference>
<name>A0A3B0T1M4_9ZZZZ</name>
<dbReference type="Pfam" id="PF01262">
    <property type="entry name" value="AlaDh_PNT_C"/>
    <property type="match status" value="1"/>
</dbReference>
<feature type="domain" description="Alanine dehydrogenase/pyridine nucleotide transhydrogenase NAD(H)-binding" evidence="5">
    <location>
        <begin position="149"/>
        <end position="297"/>
    </location>
</feature>
<dbReference type="PANTHER" id="PTHR42795:SF1">
    <property type="entry name" value="ALANINE DEHYDROGENASE"/>
    <property type="match status" value="1"/>
</dbReference>
<accession>A0A3B0T1M4</accession>
<protein>
    <recommendedName>
        <fullName evidence="2">alanine dehydrogenase</fullName>
        <ecNumber evidence="2">1.4.1.1</ecNumber>
    </recommendedName>
</protein>
<reference evidence="7" key="1">
    <citation type="submission" date="2018-06" db="EMBL/GenBank/DDBJ databases">
        <authorList>
            <person name="Zhirakovskaya E."/>
        </authorList>
    </citation>
    <scope>NUCLEOTIDE SEQUENCE</scope>
</reference>
<evidence type="ECO:0000259" key="6">
    <source>
        <dbReference type="SMART" id="SM01003"/>
    </source>
</evidence>
<dbReference type="SMART" id="SM01003">
    <property type="entry name" value="AlaDh_PNT_N"/>
    <property type="match status" value="1"/>
</dbReference>
<evidence type="ECO:0000259" key="5">
    <source>
        <dbReference type="SMART" id="SM01002"/>
    </source>
</evidence>
<evidence type="ECO:0000256" key="1">
    <source>
        <dbReference type="ARBA" id="ARBA00005689"/>
    </source>
</evidence>
<dbReference type="EC" id="1.4.1.1" evidence="2"/>
<keyword evidence="3 7" id="KW-0560">Oxidoreductase</keyword>
<keyword evidence="4" id="KW-0520">NAD</keyword>
<evidence type="ECO:0000256" key="3">
    <source>
        <dbReference type="ARBA" id="ARBA00023002"/>
    </source>
</evidence>
<dbReference type="SUPFAM" id="SSF51735">
    <property type="entry name" value="NAD(P)-binding Rossmann-fold domains"/>
    <property type="match status" value="1"/>
</dbReference>
<evidence type="ECO:0000256" key="2">
    <source>
        <dbReference type="ARBA" id="ARBA00012897"/>
    </source>
</evidence>
<dbReference type="Pfam" id="PF05222">
    <property type="entry name" value="AlaDh_PNT_N"/>
    <property type="match status" value="1"/>
</dbReference>